<evidence type="ECO:0000259" key="4">
    <source>
        <dbReference type="Pfam" id="PF03330"/>
    </source>
</evidence>
<dbReference type="EMBL" id="FNSH01000001">
    <property type="protein sequence ID" value="SEB96080.1"/>
    <property type="molecule type" value="Genomic_DNA"/>
</dbReference>
<feature type="coiled-coil region" evidence="1">
    <location>
        <begin position="30"/>
        <end position="85"/>
    </location>
</feature>
<dbReference type="Gene3D" id="2.40.40.10">
    <property type="entry name" value="RlpA-like domain"/>
    <property type="match status" value="1"/>
</dbReference>
<dbReference type="InterPro" id="IPR036908">
    <property type="entry name" value="RlpA-like_sf"/>
</dbReference>
<evidence type="ECO:0000256" key="1">
    <source>
        <dbReference type="SAM" id="Coils"/>
    </source>
</evidence>
<dbReference type="Pfam" id="PF03330">
    <property type="entry name" value="DPBB_1"/>
    <property type="match status" value="1"/>
</dbReference>
<accession>A0AB38A7T0</accession>
<reference evidence="5 6" key="1">
    <citation type="submission" date="2016-10" db="EMBL/GenBank/DDBJ databases">
        <authorList>
            <person name="Varghese N."/>
            <person name="Submissions S."/>
        </authorList>
    </citation>
    <scope>NUCLEOTIDE SEQUENCE [LARGE SCALE GENOMIC DNA]</scope>
    <source>
        <strain evidence="5 6">DSM 20586</strain>
    </source>
</reference>
<feature type="region of interest" description="Disordered" evidence="2">
    <location>
        <begin position="211"/>
        <end position="251"/>
    </location>
</feature>
<dbReference type="Proteomes" id="UP000183687">
    <property type="component" value="Unassembled WGS sequence"/>
</dbReference>
<evidence type="ECO:0000313" key="5">
    <source>
        <dbReference type="EMBL" id="SEB96080.1"/>
    </source>
</evidence>
<organism evidence="5 6">
    <name type="scientific">Atopobium minutum</name>
    <dbReference type="NCBI Taxonomy" id="1381"/>
    <lineage>
        <taxon>Bacteria</taxon>
        <taxon>Bacillati</taxon>
        <taxon>Actinomycetota</taxon>
        <taxon>Coriobacteriia</taxon>
        <taxon>Coriobacteriales</taxon>
        <taxon>Atopobiaceae</taxon>
        <taxon>Atopobium</taxon>
    </lineage>
</organism>
<feature type="domain" description="RlpA-like protein double-psi beta-barrel" evidence="4">
    <location>
        <begin position="258"/>
        <end position="342"/>
    </location>
</feature>
<dbReference type="PANTHER" id="PTHR34183:SF8">
    <property type="entry name" value="ENDOLYTIC PEPTIDOGLYCAN TRANSGLYCOSYLASE RLPA-RELATED"/>
    <property type="match status" value="1"/>
</dbReference>
<dbReference type="SUPFAM" id="SSF50685">
    <property type="entry name" value="Barwin-like endoglucanases"/>
    <property type="match status" value="1"/>
</dbReference>
<evidence type="ECO:0000256" key="3">
    <source>
        <dbReference type="SAM" id="SignalP"/>
    </source>
</evidence>
<keyword evidence="5" id="KW-0449">Lipoprotein</keyword>
<dbReference type="Gene3D" id="6.10.250.3150">
    <property type="match status" value="1"/>
</dbReference>
<keyword evidence="3" id="KW-0732">Signal</keyword>
<evidence type="ECO:0000256" key="2">
    <source>
        <dbReference type="SAM" id="MobiDB-lite"/>
    </source>
</evidence>
<name>A0AB38A7T0_9ACTN</name>
<proteinExistence type="predicted"/>
<gene>
    <name evidence="5" type="ORF">SAMN04489746_1348</name>
</gene>
<dbReference type="InterPro" id="IPR009009">
    <property type="entry name" value="RlpA-like_DPBB"/>
</dbReference>
<comment type="caution">
    <text evidence="5">The sequence shown here is derived from an EMBL/GenBank/DDBJ whole genome shotgun (WGS) entry which is preliminary data.</text>
</comment>
<evidence type="ECO:0000313" key="6">
    <source>
        <dbReference type="Proteomes" id="UP000183687"/>
    </source>
</evidence>
<dbReference type="RefSeq" id="WP_002563986.1">
    <property type="nucleotide sequence ID" value="NZ_CALJSN010000010.1"/>
</dbReference>
<feature type="chain" id="PRO_5044231126" evidence="3">
    <location>
        <begin position="34"/>
        <end position="346"/>
    </location>
</feature>
<dbReference type="PANTHER" id="PTHR34183">
    <property type="entry name" value="ENDOLYTIC PEPTIDOGLYCAN TRANSGLYCOSYLASE RLPA"/>
    <property type="match status" value="1"/>
</dbReference>
<sequence>MKGYTSKRVARSFFSVLMCTTLICAMVPQVARAEESLETLENAAIEANEKYAQAQQELDNLNQKIETNQSKLKELEDALPQVRQNTAQAVRLNYKLLQNQPNLIGLILSSHDFSDFLSTISYINAINDSNYEKIQALVQMESQLTQTRNALQTQQSSVAAKTKEAAAAQSAAQEAIKVAKQRAMERAAQAKAQWEAQQAAAAQSAAATAATSTQNSSSTNASSNSSNNSSSSGSASNSTDPTPSTSASTASSDWKSVVASVYGNDDGFMWGTTASGDIVTPTSMGVAMKRPMPLGTTIEISYNGRTVRAVVNDRGPFVAGREIDLQPAVASALGFDGVGTVSYRVV</sequence>
<keyword evidence="1" id="KW-0175">Coiled coil</keyword>
<feature type="signal peptide" evidence="3">
    <location>
        <begin position="1"/>
        <end position="33"/>
    </location>
</feature>
<dbReference type="AlphaFoldDB" id="A0AB38A7T0"/>
<protein>
    <submittedName>
        <fullName evidence="5">Rare lipoprotein A</fullName>
    </submittedName>
</protein>
<dbReference type="CDD" id="cd22268">
    <property type="entry name" value="DPBB_RlpA-like"/>
    <property type="match status" value="1"/>
</dbReference>